<evidence type="ECO:0000313" key="2">
    <source>
        <dbReference type="EMBL" id="MBW7473944.1"/>
    </source>
</evidence>
<reference evidence="2 3" key="1">
    <citation type="submission" date="2021-07" db="EMBL/GenBank/DDBJ databases">
        <title>Paenibacillus radiodurans sp. nov., isolated from the southeastern edge of Tengger Desert.</title>
        <authorList>
            <person name="Zhang G."/>
        </authorList>
    </citation>
    <scope>NUCLEOTIDE SEQUENCE [LARGE SCALE GENOMIC DNA]</scope>
    <source>
        <strain evidence="2 3">DT7-4</strain>
    </source>
</reference>
<comment type="caution">
    <text evidence="2">The sequence shown here is derived from an EMBL/GenBank/DDBJ whole genome shotgun (WGS) entry which is preliminary data.</text>
</comment>
<dbReference type="InterPro" id="IPR049050">
    <property type="entry name" value="nSTAND3"/>
</dbReference>
<sequence length="1145" mass="135522">MPNYDFHTLLEPLEFEGLVCDVVQQREGIFLETYREGPDSGIDGLYRDRNNKKTIVQAKRYKDFNRLYRDLKHFELPKVRKLNPYRYILGVSIDFRPGQKEKIKELFSEYISSESDILSNTNMNRLLKEPKYEWIIQAYPKLWMPNINIFKKILNESIHRAAYKESAEELKEALKTSKVFVPTRIYREALHKWSQNHVIILSGEPGVGKTSMAYLLALAYLQPNSLDGFVWANSINDVFDMIDDEKKQVIILDDFWGSIFHEEYMRRNNENRLNKIIRRIIESDGKKRLILTTREYVLQQGLQKHPELRDTLDQYSIICTMEEYGYDEKASILFRHLYASKLKYEFVNHLFMEYKKIIYNENYNPRVLAIFLNKEPDSDCSPEDYYEELCDYFDNPGAFWEYIFKELSPEAKMVALLLLISSTPMRLTDMKSCYIKYIQNSTNQTKVMNLGECIAELEKTMIKSFYSDEEEEILLKFNMPAVQDFLYSYITKNSEQCIPSILQCCAFYNQLQFLLEYQSKNCSEKILKLIEQECILHYHDYNYCYVEYDGSWNWDMDLDLDLFNQNEELHRFFHLLRCCKPEKHIELYHFLESEINDYCLTMGSGDLEAQYADLHNLPGIIVNCIEKGMTFNGKDIIDKYCEAAFSVHHYSAIKEFQKVFPKEYSISYSAYFHKIKKRLKSSILSELELLDELCMDVELDVLIDSIPDILKEFDLRYTKQFGQKIISLCGREPIAMTGNKDSLKKPSHEYIDREQQAHEVVKEDAENWLLGPTEEYLDEDQIIEFISKSTLNPALKTKMNQVLNTGAPQHIFNLLQTKKSIELFFAALSPSMHIYHEQESSLSMIMLSHIGQDNRELMKKLINFCAETFNIIMYQQEPILRVNEFLSSDIYNHYLKNDAPLHVVVFEHLIIRDEQWVRFLHLPLFIFCYVFVWSITNNDDELEGGEENYHSLWGNNSFKYKRITIFDSRPEVNIYYAEYGSYHFTCYEWERCIYKMFEELTPFHFNKSYVEPMLKTYLDKLGNGDDDSKVLNHLSLCRIEIKYSKSGANHSSSCLISDELSLIEHLEIAEVLDAYPRLITKSKLKQLQKDEIICEKDSDTWNILIYKIEDIELLKELGIYDELLEFVKKVERIYTRFMNGDYSQI</sequence>
<dbReference type="Pfam" id="PF04471">
    <property type="entry name" value="Mrr_cat"/>
    <property type="match status" value="1"/>
</dbReference>
<evidence type="ECO:0000259" key="1">
    <source>
        <dbReference type="SMART" id="SM00382"/>
    </source>
</evidence>
<gene>
    <name evidence="2" type="ORF">K0T92_04250</name>
</gene>
<keyword evidence="2" id="KW-0378">Hydrolase</keyword>
<dbReference type="InterPro" id="IPR007560">
    <property type="entry name" value="Restrct_endonuc_IV_Mrr"/>
</dbReference>
<protein>
    <submittedName>
        <fullName evidence="2">Restriction endonuclease</fullName>
        <ecNumber evidence="2">3.1.21.-</ecNumber>
    </submittedName>
</protein>
<feature type="domain" description="AAA+ ATPase" evidence="1">
    <location>
        <begin position="195"/>
        <end position="343"/>
    </location>
</feature>
<organism evidence="2 3">
    <name type="scientific">Paenibacillus oenotherae</name>
    <dbReference type="NCBI Taxonomy" id="1435645"/>
    <lineage>
        <taxon>Bacteria</taxon>
        <taxon>Bacillati</taxon>
        <taxon>Bacillota</taxon>
        <taxon>Bacilli</taxon>
        <taxon>Bacillales</taxon>
        <taxon>Paenibacillaceae</taxon>
        <taxon>Paenibacillus</taxon>
    </lineage>
</organism>
<keyword evidence="2" id="KW-0255">Endonuclease</keyword>
<dbReference type="GO" id="GO:0004519">
    <property type="term" value="F:endonuclease activity"/>
    <property type="evidence" value="ECO:0007669"/>
    <property type="project" value="UniProtKB-KW"/>
</dbReference>
<keyword evidence="3" id="KW-1185">Reference proteome</keyword>
<dbReference type="SMART" id="SM00382">
    <property type="entry name" value="AAA"/>
    <property type="match status" value="1"/>
</dbReference>
<dbReference type="RefSeq" id="WP_219871123.1">
    <property type="nucleotide sequence ID" value="NZ_JAHZIJ010000001.1"/>
</dbReference>
<accession>A0ABS7D1Y4</accession>
<dbReference type="EC" id="3.1.21.-" evidence="2"/>
<name>A0ABS7D1Y4_9BACL</name>
<proteinExistence type="predicted"/>
<dbReference type="EMBL" id="JAHZIJ010000001">
    <property type="protein sequence ID" value="MBW7473944.1"/>
    <property type="molecule type" value="Genomic_DNA"/>
</dbReference>
<dbReference type="Proteomes" id="UP000812277">
    <property type="component" value="Unassembled WGS sequence"/>
</dbReference>
<keyword evidence="2" id="KW-0540">Nuclease</keyword>
<dbReference type="Pfam" id="PF20720">
    <property type="entry name" value="nSTAND3"/>
    <property type="match status" value="1"/>
</dbReference>
<evidence type="ECO:0000313" key="3">
    <source>
        <dbReference type="Proteomes" id="UP000812277"/>
    </source>
</evidence>
<dbReference type="InterPro" id="IPR027417">
    <property type="entry name" value="P-loop_NTPase"/>
</dbReference>
<dbReference type="SUPFAM" id="SSF52540">
    <property type="entry name" value="P-loop containing nucleoside triphosphate hydrolases"/>
    <property type="match status" value="2"/>
</dbReference>
<dbReference type="GO" id="GO:0016787">
    <property type="term" value="F:hydrolase activity"/>
    <property type="evidence" value="ECO:0007669"/>
    <property type="project" value="UniProtKB-KW"/>
</dbReference>
<dbReference type="InterPro" id="IPR003593">
    <property type="entry name" value="AAA+_ATPase"/>
</dbReference>
<dbReference type="Gene3D" id="3.40.50.300">
    <property type="entry name" value="P-loop containing nucleotide triphosphate hydrolases"/>
    <property type="match status" value="1"/>
</dbReference>